<protein>
    <submittedName>
        <fullName evidence="1">Uncharacterized protein</fullName>
    </submittedName>
</protein>
<evidence type="ECO:0000313" key="2">
    <source>
        <dbReference type="Proteomes" id="UP001056120"/>
    </source>
</evidence>
<comment type="caution">
    <text evidence="1">The sequence shown here is derived from an EMBL/GenBank/DDBJ whole genome shotgun (WGS) entry which is preliminary data.</text>
</comment>
<dbReference type="EMBL" id="CM042024">
    <property type="protein sequence ID" value="KAI3809941.1"/>
    <property type="molecule type" value="Genomic_DNA"/>
</dbReference>
<name>A0ACB9IR47_9ASTR</name>
<accession>A0ACB9IR47</accession>
<proteinExistence type="predicted"/>
<organism evidence="1 2">
    <name type="scientific">Smallanthus sonchifolius</name>
    <dbReference type="NCBI Taxonomy" id="185202"/>
    <lineage>
        <taxon>Eukaryota</taxon>
        <taxon>Viridiplantae</taxon>
        <taxon>Streptophyta</taxon>
        <taxon>Embryophyta</taxon>
        <taxon>Tracheophyta</taxon>
        <taxon>Spermatophyta</taxon>
        <taxon>Magnoliopsida</taxon>
        <taxon>eudicotyledons</taxon>
        <taxon>Gunneridae</taxon>
        <taxon>Pentapetalae</taxon>
        <taxon>asterids</taxon>
        <taxon>campanulids</taxon>
        <taxon>Asterales</taxon>
        <taxon>Asteraceae</taxon>
        <taxon>Asteroideae</taxon>
        <taxon>Heliantheae alliance</taxon>
        <taxon>Millerieae</taxon>
        <taxon>Smallanthus</taxon>
    </lineage>
</organism>
<dbReference type="Proteomes" id="UP001056120">
    <property type="component" value="Linkage Group LG07"/>
</dbReference>
<gene>
    <name evidence="1" type="ORF">L1987_19545</name>
</gene>
<sequence length="209" mass="24307">MSNGCSLNTYFAGSVGNGSTILFWGDTWIRDVPLRLLYPNLFRLEEDKWVVVNNRMKVINGIKTLVWGWRSEPTSHDEIAELFHLLEDLFNFEWTGGCDTWRWKGDANSSNATKEALNEPLGYQEMVLGSLTNYTRSSQLTVILKFPWRITRCQSDTDFHIYVHITSNTITPRGHDRLVNTSHSHHQALETGHPFLSLYFCLERERRRQ</sequence>
<evidence type="ECO:0000313" key="1">
    <source>
        <dbReference type="EMBL" id="KAI3809941.1"/>
    </source>
</evidence>
<keyword evidence="2" id="KW-1185">Reference proteome</keyword>
<reference evidence="2" key="1">
    <citation type="journal article" date="2022" name="Mol. Ecol. Resour.">
        <title>The genomes of chicory, endive, great burdock and yacon provide insights into Asteraceae palaeo-polyploidization history and plant inulin production.</title>
        <authorList>
            <person name="Fan W."/>
            <person name="Wang S."/>
            <person name="Wang H."/>
            <person name="Wang A."/>
            <person name="Jiang F."/>
            <person name="Liu H."/>
            <person name="Zhao H."/>
            <person name="Xu D."/>
            <person name="Zhang Y."/>
        </authorList>
    </citation>
    <scope>NUCLEOTIDE SEQUENCE [LARGE SCALE GENOMIC DNA]</scope>
    <source>
        <strain evidence="2">cv. Yunnan</strain>
    </source>
</reference>
<reference evidence="1 2" key="2">
    <citation type="journal article" date="2022" name="Mol. Ecol. Resour.">
        <title>The genomes of chicory, endive, great burdock and yacon provide insights into Asteraceae paleo-polyploidization history and plant inulin production.</title>
        <authorList>
            <person name="Fan W."/>
            <person name="Wang S."/>
            <person name="Wang H."/>
            <person name="Wang A."/>
            <person name="Jiang F."/>
            <person name="Liu H."/>
            <person name="Zhao H."/>
            <person name="Xu D."/>
            <person name="Zhang Y."/>
        </authorList>
    </citation>
    <scope>NUCLEOTIDE SEQUENCE [LARGE SCALE GENOMIC DNA]</scope>
    <source>
        <strain evidence="2">cv. Yunnan</strain>
        <tissue evidence="1">Leaves</tissue>
    </source>
</reference>